<dbReference type="EMBL" id="VIGV01000004">
    <property type="protein sequence ID" value="TWS23191.1"/>
    <property type="molecule type" value="Genomic_DNA"/>
</dbReference>
<evidence type="ECO:0000259" key="1">
    <source>
        <dbReference type="Pfam" id="PF14216"/>
    </source>
</evidence>
<proteinExistence type="predicted"/>
<protein>
    <submittedName>
        <fullName evidence="2">DUF4326 domain-containing protein</fullName>
    </submittedName>
</protein>
<dbReference type="Pfam" id="PF14216">
    <property type="entry name" value="DUF4326"/>
    <property type="match status" value="1"/>
</dbReference>
<evidence type="ECO:0000313" key="2">
    <source>
        <dbReference type="EMBL" id="TWS23191.1"/>
    </source>
</evidence>
<dbReference type="RefSeq" id="WP_146434620.1">
    <property type="nucleotide sequence ID" value="NZ_VIGV01000004.1"/>
</dbReference>
<dbReference type="InterPro" id="IPR025475">
    <property type="entry name" value="DUF4326"/>
</dbReference>
<dbReference type="Proteomes" id="UP000319792">
    <property type="component" value="Unassembled WGS sequence"/>
</dbReference>
<accession>A0A5C5RLW9</accession>
<reference evidence="2 3" key="2">
    <citation type="submission" date="2019-08" db="EMBL/GenBank/DDBJ databases">
        <title>Tsukamurella conjunctivitidis sp. nov., Tsukamurella assacharolytica sp. nov. and Tsukamurella sputae sp. nov. isolated from patients with conjunctivitis, bacteraemia (lymphoma) and respiratory infection (sputum) in Hong Kong.</title>
        <authorList>
            <person name="Fok K.M.N."/>
            <person name="Fong J.Y.H."/>
        </authorList>
    </citation>
    <scope>NUCLEOTIDE SEQUENCE [LARGE SCALE GENOMIC DNA]</scope>
    <source>
        <strain evidence="2 3">HKU70</strain>
    </source>
</reference>
<dbReference type="OrthoDB" id="3483205at2"/>
<feature type="domain" description="DUF4326" evidence="1">
    <location>
        <begin position="22"/>
        <end position="107"/>
    </location>
</feature>
<organism evidence="2 3">
    <name type="scientific">Tsukamurella sputi</name>
    <dbReference type="NCBI Taxonomy" id="2591848"/>
    <lineage>
        <taxon>Bacteria</taxon>
        <taxon>Bacillati</taxon>
        <taxon>Actinomycetota</taxon>
        <taxon>Actinomycetes</taxon>
        <taxon>Mycobacteriales</taxon>
        <taxon>Tsukamurellaceae</taxon>
        <taxon>Tsukamurella</taxon>
    </lineage>
</organism>
<comment type="caution">
    <text evidence="2">The sequence shown here is derived from an EMBL/GenBank/DDBJ whole genome shotgun (WGS) entry which is preliminary data.</text>
</comment>
<keyword evidence="3" id="KW-1185">Reference proteome</keyword>
<dbReference type="AlphaFoldDB" id="A0A5C5RLW9"/>
<gene>
    <name evidence="2" type="ORF">FK268_12795</name>
</gene>
<reference evidence="2 3" key="1">
    <citation type="submission" date="2019-06" db="EMBL/GenBank/DDBJ databases">
        <authorList>
            <person name="Teng J.L.L."/>
            <person name="Lee H.H."/>
            <person name="Lau S.K.P."/>
            <person name="Woo P.C.Y."/>
        </authorList>
    </citation>
    <scope>NUCLEOTIDE SEQUENCE [LARGE SCALE GENOMIC DNA]</scope>
    <source>
        <strain evidence="2 3">HKU70</strain>
    </source>
</reference>
<evidence type="ECO:0000313" key="3">
    <source>
        <dbReference type="Proteomes" id="UP000319792"/>
    </source>
</evidence>
<sequence length="114" mass="12758">MSRQQALFAVPPDGPRRIQRLRTKGWHAPRGTVYVGRPGRYGNPFIVATPKNGGNITPEAAVAEFRHALIEGRLQFSVSEVRRELAGRNLMCWCPLDQPCHADVLLELANGDRR</sequence>
<name>A0A5C5RLW9_9ACTN</name>